<sequence>MMSMCYWVNSRYWSSQALARNTSSADVVIRVADFQQVNWVGFNFCKYHKQAVEIFQILPNSEKFFCELKPNRCASFKVWCVDEIHFENLISGLNNYADIELEFIISNPHQIPELFQPLNLTFYERSIREQRMQGMQGKKAFKTSKTKEEKNSLLETLAPPSTLAPPAFFSGGGGC</sequence>
<dbReference type="EMBL" id="AP018218">
    <property type="protein sequence ID" value="BAY73209.1"/>
    <property type="molecule type" value="Genomic_DNA"/>
</dbReference>
<geneLocation type="plasmid" evidence="1">
    <name>plasmid2</name>
</geneLocation>
<name>A0A1Z4KW56_ANAVA</name>
<reference evidence="1 2" key="1">
    <citation type="submission" date="2017-06" db="EMBL/GenBank/DDBJ databases">
        <title>Genome sequencing of cyanobaciteial culture collection at National Institute for Environmental Studies (NIES).</title>
        <authorList>
            <person name="Hirose Y."/>
            <person name="Shimura Y."/>
            <person name="Fujisawa T."/>
            <person name="Nakamura Y."/>
            <person name="Kawachi M."/>
        </authorList>
    </citation>
    <scope>NUCLEOTIDE SEQUENCE [LARGE SCALE GENOMIC DNA]</scope>
    <source>
        <strain evidence="1 2">NIES-23</strain>
        <plasmid evidence="2">Plasmid Plasmid2 dna</plasmid>
    </source>
</reference>
<organism evidence="1 2">
    <name type="scientific">Trichormus variabilis NIES-23</name>
    <dbReference type="NCBI Taxonomy" id="1973479"/>
    <lineage>
        <taxon>Bacteria</taxon>
        <taxon>Bacillati</taxon>
        <taxon>Cyanobacteriota</taxon>
        <taxon>Cyanophyceae</taxon>
        <taxon>Nostocales</taxon>
        <taxon>Nostocaceae</taxon>
        <taxon>Trichormus</taxon>
    </lineage>
</organism>
<dbReference type="AlphaFoldDB" id="A0A1Z4KW56"/>
<evidence type="ECO:0000313" key="2">
    <source>
        <dbReference type="Proteomes" id="UP000217507"/>
    </source>
</evidence>
<proteinExistence type="predicted"/>
<accession>A0A1Z4KW56</accession>
<protein>
    <submittedName>
        <fullName evidence="1">Uncharacterized protein</fullName>
    </submittedName>
</protein>
<gene>
    <name evidence="1" type="ORF">NIES23_60370</name>
</gene>
<dbReference type="Proteomes" id="UP000217507">
    <property type="component" value="Plasmid Plasmid2 dna"/>
</dbReference>
<keyword evidence="1" id="KW-0614">Plasmid</keyword>
<evidence type="ECO:0000313" key="1">
    <source>
        <dbReference type="EMBL" id="BAY73209.1"/>
    </source>
</evidence>